<keyword evidence="2" id="KW-0479">Metal-binding</keyword>
<keyword evidence="4" id="KW-0411">Iron-sulfur</keyword>
<evidence type="ECO:0000313" key="7">
    <source>
        <dbReference type="Proteomes" id="UP000498740"/>
    </source>
</evidence>
<evidence type="ECO:0000259" key="5">
    <source>
        <dbReference type="PROSITE" id="PS51669"/>
    </source>
</evidence>
<dbReference type="GO" id="GO:0046872">
    <property type="term" value="F:metal ion binding"/>
    <property type="evidence" value="ECO:0007669"/>
    <property type="project" value="UniProtKB-KW"/>
</dbReference>
<sequence>MTGAETPTHCPYCALQCGMTLRPVPGPEVAEVVERTGFPVNRGALCGKGRTAPAVLRRGVRPASPLVRRRPGGELEEAGWDEALGRIAEGLGGVRAAHGADAVGVFGGAG</sequence>
<evidence type="ECO:0000256" key="4">
    <source>
        <dbReference type="ARBA" id="ARBA00023014"/>
    </source>
</evidence>
<dbReference type="GO" id="GO:0022904">
    <property type="term" value="P:respiratory electron transport chain"/>
    <property type="evidence" value="ECO:0007669"/>
    <property type="project" value="TreeGrafter"/>
</dbReference>
<keyword evidence="1" id="KW-0004">4Fe-4S</keyword>
<proteinExistence type="predicted"/>
<dbReference type="SUPFAM" id="SSF53706">
    <property type="entry name" value="Formate dehydrogenase/DMSO reductase, domains 1-3"/>
    <property type="match status" value="1"/>
</dbReference>
<dbReference type="PANTHER" id="PTHR43105">
    <property type="entry name" value="RESPIRATORY NITRATE REDUCTASE"/>
    <property type="match status" value="1"/>
</dbReference>
<evidence type="ECO:0000256" key="1">
    <source>
        <dbReference type="ARBA" id="ARBA00022485"/>
    </source>
</evidence>
<name>A0A7J0CPP2_STRMI</name>
<evidence type="ECO:0000313" key="6">
    <source>
        <dbReference type="EMBL" id="GFN03677.1"/>
    </source>
</evidence>
<feature type="domain" description="4Fe-4S Mo/W bis-MGD-type" evidence="5">
    <location>
        <begin position="3"/>
        <end position="60"/>
    </location>
</feature>
<accession>A0A7J0CPP2</accession>
<organism evidence="6 7">
    <name type="scientific">Streptomyces microflavus</name>
    <name type="common">Streptomyces lipmanii</name>
    <dbReference type="NCBI Taxonomy" id="1919"/>
    <lineage>
        <taxon>Bacteria</taxon>
        <taxon>Bacillati</taxon>
        <taxon>Actinomycetota</taxon>
        <taxon>Actinomycetes</taxon>
        <taxon>Kitasatosporales</taxon>
        <taxon>Streptomycetaceae</taxon>
        <taxon>Streptomyces</taxon>
    </lineage>
</organism>
<dbReference type="GO" id="GO:0016020">
    <property type="term" value="C:membrane"/>
    <property type="evidence" value="ECO:0007669"/>
    <property type="project" value="TreeGrafter"/>
</dbReference>
<dbReference type="Pfam" id="PF04879">
    <property type="entry name" value="Molybdop_Fe4S4"/>
    <property type="match status" value="1"/>
</dbReference>
<dbReference type="GO" id="GO:0003954">
    <property type="term" value="F:NADH dehydrogenase activity"/>
    <property type="evidence" value="ECO:0007669"/>
    <property type="project" value="TreeGrafter"/>
</dbReference>
<dbReference type="Proteomes" id="UP000498740">
    <property type="component" value="Unassembled WGS sequence"/>
</dbReference>
<dbReference type="Gene3D" id="3.40.50.740">
    <property type="match status" value="1"/>
</dbReference>
<evidence type="ECO:0000256" key="2">
    <source>
        <dbReference type="ARBA" id="ARBA00022723"/>
    </source>
</evidence>
<dbReference type="AlphaFoldDB" id="A0A7J0CPP2"/>
<reference evidence="6 7" key="1">
    <citation type="submission" date="2020-05" db="EMBL/GenBank/DDBJ databases">
        <title>Whole genome shotgun sequence of Streptomyces microflavus NBRC 13062.</title>
        <authorList>
            <person name="Komaki H."/>
            <person name="Tamura T."/>
        </authorList>
    </citation>
    <scope>NUCLEOTIDE SEQUENCE [LARGE SCALE GENOMIC DNA]</scope>
    <source>
        <strain evidence="6 7">NBRC 13062</strain>
    </source>
</reference>
<dbReference type="EMBL" id="BLWD01000001">
    <property type="protein sequence ID" value="GFN03677.1"/>
    <property type="molecule type" value="Genomic_DNA"/>
</dbReference>
<evidence type="ECO:0000256" key="3">
    <source>
        <dbReference type="ARBA" id="ARBA00023004"/>
    </source>
</evidence>
<dbReference type="GO" id="GO:0051539">
    <property type="term" value="F:4 iron, 4 sulfur cluster binding"/>
    <property type="evidence" value="ECO:0007669"/>
    <property type="project" value="UniProtKB-KW"/>
</dbReference>
<dbReference type="SMART" id="SM00926">
    <property type="entry name" value="Molybdop_Fe4S4"/>
    <property type="match status" value="1"/>
</dbReference>
<dbReference type="CDD" id="cd00368">
    <property type="entry name" value="Molybdopterin-Binding"/>
    <property type="match status" value="1"/>
</dbReference>
<dbReference type="PROSITE" id="PS51669">
    <property type="entry name" value="4FE4S_MOW_BIS_MGD"/>
    <property type="match status" value="1"/>
</dbReference>
<protein>
    <recommendedName>
        <fullName evidence="5">4Fe-4S Mo/W bis-MGD-type domain-containing protein</fullName>
    </recommendedName>
</protein>
<dbReference type="PANTHER" id="PTHR43105:SF10">
    <property type="entry name" value="NADH-QUINONE OXIDOREDUCTASE SUBUNIT G"/>
    <property type="match status" value="1"/>
</dbReference>
<dbReference type="InterPro" id="IPR050123">
    <property type="entry name" value="Prok_molybdopt-oxidoreductase"/>
</dbReference>
<comment type="caution">
    <text evidence="6">The sequence shown here is derived from an EMBL/GenBank/DDBJ whole genome shotgun (WGS) entry which is preliminary data.</text>
</comment>
<dbReference type="Gene3D" id="2.20.25.90">
    <property type="entry name" value="ADC-like domains"/>
    <property type="match status" value="1"/>
</dbReference>
<keyword evidence="3" id="KW-0408">Iron</keyword>
<dbReference type="InterPro" id="IPR006963">
    <property type="entry name" value="Mopterin_OxRdtase_4Fe-4S_dom"/>
</dbReference>
<gene>
    <name evidence="6" type="ORF">Smic_22330</name>
</gene>